<name>A0A560H4E5_9PROT</name>
<dbReference type="InterPro" id="IPR008928">
    <property type="entry name" value="6-hairpin_glycosidase_sf"/>
</dbReference>
<dbReference type="GO" id="GO:0005975">
    <property type="term" value="P:carbohydrate metabolic process"/>
    <property type="evidence" value="ECO:0007669"/>
    <property type="project" value="InterPro"/>
</dbReference>
<protein>
    <recommendedName>
        <fullName evidence="4">Lipoprotein</fullName>
    </recommendedName>
</protein>
<evidence type="ECO:0000313" key="3">
    <source>
        <dbReference type="Proteomes" id="UP000315751"/>
    </source>
</evidence>
<dbReference type="Proteomes" id="UP000315751">
    <property type="component" value="Unassembled WGS sequence"/>
</dbReference>
<comment type="caution">
    <text evidence="2">The sequence shown here is derived from an EMBL/GenBank/DDBJ whole genome shotgun (WGS) entry which is preliminary data.</text>
</comment>
<dbReference type="EMBL" id="VITR01000008">
    <property type="protein sequence ID" value="TWB41143.1"/>
    <property type="molecule type" value="Genomic_DNA"/>
</dbReference>
<dbReference type="RefSeq" id="WP_145733544.1">
    <property type="nucleotide sequence ID" value="NZ_VITR01000008.1"/>
</dbReference>
<evidence type="ECO:0000313" key="2">
    <source>
        <dbReference type="EMBL" id="TWB41143.1"/>
    </source>
</evidence>
<organism evidence="2 3">
    <name type="scientific">Nitrospirillum amazonense</name>
    <dbReference type="NCBI Taxonomy" id="28077"/>
    <lineage>
        <taxon>Bacteria</taxon>
        <taxon>Pseudomonadati</taxon>
        <taxon>Pseudomonadota</taxon>
        <taxon>Alphaproteobacteria</taxon>
        <taxon>Rhodospirillales</taxon>
        <taxon>Azospirillaceae</taxon>
        <taxon>Nitrospirillum</taxon>
    </lineage>
</organism>
<keyword evidence="3" id="KW-1185">Reference proteome</keyword>
<sequence length="686" mass="73513">MPRFLHLFAPVAFALSLLMAPMEVASAAETAGLSYGVAEGRNINQFVRAGDVAAHLVLRAGADPRVIVAFPAGNSGVGLWLDVPQGQGSGDWTLTAPPTPVTENDAQGRPLRGITFEARLAAGSVGIRQAVLSSTRVLRDYDALHTVPDSISPDLLRDGGRFSWARDRLDGKPGYRLSVEVVHGQATDTALLAAPDGSIGLRITALTGETPLTPLPAEALLNDRAAPDTAARDTLAFLSYQEKLLAGSWRFDTYFGRDTMMSVMLLMPALRAEAVEAGLRSVFARLSLIGEVAHEEDVGEFAILDHLKREATASDEPVYDYKMIDSDFMLSVVTRPWLLDDPRGRARAGAFLASGDGRDAQVGPVGRDLVQNLRYVVLHAAAFAREPRYSNMIRLKHGLPVGQWRDSAAGLGGGLYAYDVNAILVPAALDACTALLKSGLLDPYLDPGDRPLLSRAAGMAAVWRAKAPPLFTVTVPERRAKAAVGAYARDLGVPDTAAALGRGAVRFHALSLTRTGDPVPVMHSDEGYGLLFGRPDARTLDQVAASLLRPFPAGLMTDAGMVVANPAFAPADVQARFTRSAYHGSVVWSWQQAMMAAGLDRQARRSDLPAGTRRRLRQAQAALWQAIDATRSLRNSELWSWSYQDGRYQPVAFGASGGDADEANAAQLWSTVYLAVRSPLGPHSGR</sequence>
<reference evidence="2 3" key="1">
    <citation type="submission" date="2019-06" db="EMBL/GenBank/DDBJ databases">
        <title>Genomic Encyclopedia of Type Strains, Phase IV (KMG-V): Genome sequencing to study the core and pangenomes of soil and plant-associated prokaryotes.</title>
        <authorList>
            <person name="Whitman W."/>
        </authorList>
    </citation>
    <scope>NUCLEOTIDE SEQUENCE [LARGE SCALE GENOMIC DNA]</scope>
    <source>
        <strain evidence="2 3">BR 11622</strain>
    </source>
</reference>
<dbReference type="AlphaFoldDB" id="A0A560H4E5"/>
<evidence type="ECO:0000256" key="1">
    <source>
        <dbReference type="SAM" id="SignalP"/>
    </source>
</evidence>
<keyword evidence="1" id="KW-0732">Signal</keyword>
<evidence type="ECO:0008006" key="4">
    <source>
        <dbReference type="Google" id="ProtNLM"/>
    </source>
</evidence>
<gene>
    <name evidence="2" type="ORF">FBZ90_108167</name>
</gene>
<dbReference type="OrthoDB" id="4494749at2"/>
<feature type="chain" id="PRO_5022063840" description="Lipoprotein" evidence="1">
    <location>
        <begin position="28"/>
        <end position="686"/>
    </location>
</feature>
<proteinExistence type="predicted"/>
<dbReference type="SUPFAM" id="SSF48208">
    <property type="entry name" value="Six-hairpin glycosidases"/>
    <property type="match status" value="1"/>
</dbReference>
<feature type="signal peptide" evidence="1">
    <location>
        <begin position="1"/>
        <end position="27"/>
    </location>
</feature>
<accession>A0A560H4E5</accession>